<evidence type="ECO:0000256" key="1">
    <source>
        <dbReference type="ARBA" id="ARBA00004481"/>
    </source>
</evidence>
<dbReference type="GO" id="GO:0005525">
    <property type="term" value="F:GTP binding"/>
    <property type="evidence" value="ECO:0007669"/>
    <property type="project" value="InterPro"/>
</dbReference>
<name>A0A7S1TSB3_9STRA</name>
<dbReference type="AlphaFoldDB" id="A0A7S1TSB3"/>
<organism evidence="4">
    <name type="scientific">Phaeomonas parva</name>
    <dbReference type="NCBI Taxonomy" id="124430"/>
    <lineage>
        <taxon>Eukaryota</taxon>
        <taxon>Sar</taxon>
        <taxon>Stramenopiles</taxon>
        <taxon>Ochrophyta</taxon>
        <taxon>Pinguiophyceae</taxon>
        <taxon>Pinguiochrysidales</taxon>
        <taxon>Pinguiochrysidaceae</taxon>
        <taxon>Phaeomonas</taxon>
    </lineage>
</organism>
<reference evidence="4" key="1">
    <citation type="submission" date="2021-01" db="EMBL/GenBank/DDBJ databases">
        <authorList>
            <person name="Corre E."/>
            <person name="Pelletier E."/>
            <person name="Niang G."/>
            <person name="Scheremetjew M."/>
            <person name="Finn R."/>
            <person name="Kale V."/>
            <person name="Holt S."/>
            <person name="Cochrane G."/>
            <person name="Meng A."/>
            <person name="Brown T."/>
            <person name="Cohen L."/>
        </authorList>
    </citation>
    <scope>NUCLEOTIDE SEQUENCE</scope>
    <source>
        <strain evidence="4">CCMP2877</strain>
    </source>
</reference>
<dbReference type="PANTHER" id="PTHR43681">
    <property type="entry name" value="TRANSMEMBRANE GTPASE FZO"/>
    <property type="match status" value="1"/>
</dbReference>
<feature type="compositionally biased region" description="Polar residues" evidence="2">
    <location>
        <begin position="441"/>
        <end position="456"/>
    </location>
</feature>
<evidence type="ECO:0000259" key="3">
    <source>
        <dbReference type="PROSITE" id="PS51718"/>
    </source>
</evidence>
<accession>A0A7S1TSB3</accession>
<dbReference type="InterPro" id="IPR051943">
    <property type="entry name" value="TRAFAC_Dynamin-like_GTPase"/>
</dbReference>
<protein>
    <recommendedName>
        <fullName evidence="3">Dynamin-type G domain-containing protein</fullName>
    </recommendedName>
</protein>
<dbReference type="Pfam" id="PF01926">
    <property type="entry name" value="MMR_HSR1"/>
    <property type="match status" value="1"/>
</dbReference>
<evidence type="ECO:0000256" key="2">
    <source>
        <dbReference type="SAM" id="MobiDB-lite"/>
    </source>
</evidence>
<dbReference type="InterPro" id="IPR006073">
    <property type="entry name" value="GTP-bd"/>
</dbReference>
<dbReference type="Pfam" id="PF18150">
    <property type="entry name" value="DUF5600"/>
    <property type="match status" value="1"/>
</dbReference>
<dbReference type="GO" id="GO:0010008">
    <property type="term" value="C:endosome membrane"/>
    <property type="evidence" value="ECO:0007669"/>
    <property type="project" value="UniProtKB-SubCell"/>
</dbReference>
<gene>
    <name evidence="4" type="ORF">PPAR1163_LOCUS3881</name>
</gene>
<sequence>MGDASFANVAQIQGQEDAHEMVIDGLWDFYSQTMLPLEEATRFDVFNTSTITEGEMRAPPIVLLVGPYSAGKTSFIRYLVGRDFPGQRIGPEPTTDKFVAVMHGPEDRIVPGNALTVAPMSPFGGLKYFGNGFLTRFEGSIMNNDVLKRITLVDTPGVLSGSKQRTGRTYDFDGVVNWFAERADMIILLIDPFKLDISDEMASAIRVLQANADKVKVALNKSDAVSQQQLMRVYGALMWSLGKVMGTPEVCRVYMGTFWEHPPNNPETANLLRQEMEDMMHDLWILPRMGAVRKVNEIVKRSRKLRVQACLLDYLRDQMPTLMGAERKKRELLADMAGVFRGVCRKYNLPPGDFPEIAKFTGTAAEMDFKSFPRISGSRLKGGKVMQALEDGIATTIPKLLEHIPTMPGNDMPKNPHATTMPITQQQQQQQPAPAPYAAPSSSNNGASMSPTNPFTASSPPLPAPSPLSRQNGNPFA</sequence>
<feature type="compositionally biased region" description="Low complexity" evidence="2">
    <location>
        <begin position="425"/>
        <end position="440"/>
    </location>
</feature>
<dbReference type="CDD" id="cd09913">
    <property type="entry name" value="EHD"/>
    <property type="match status" value="1"/>
</dbReference>
<dbReference type="Gene3D" id="1.10.268.20">
    <property type="match status" value="1"/>
</dbReference>
<dbReference type="PANTHER" id="PTHR43681:SF1">
    <property type="entry name" value="SARCALUMENIN"/>
    <property type="match status" value="1"/>
</dbReference>
<dbReference type="SUPFAM" id="SSF52540">
    <property type="entry name" value="P-loop containing nucleoside triphosphate hydrolases"/>
    <property type="match status" value="1"/>
</dbReference>
<comment type="subcellular location">
    <subcellularLocation>
        <location evidence="1">Endosome membrane</location>
        <topology evidence="1">Peripheral membrane protein</topology>
    </subcellularLocation>
</comment>
<dbReference type="InterPro" id="IPR030381">
    <property type="entry name" value="G_DYNAMIN_dom"/>
</dbReference>
<dbReference type="InterPro" id="IPR027417">
    <property type="entry name" value="P-loop_NTPase"/>
</dbReference>
<evidence type="ECO:0000313" key="4">
    <source>
        <dbReference type="EMBL" id="CAD9245532.1"/>
    </source>
</evidence>
<dbReference type="PROSITE" id="PS51718">
    <property type="entry name" value="G_DYNAMIN_2"/>
    <property type="match status" value="1"/>
</dbReference>
<feature type="region of interest" description="Disordered" evidence="2">
    <location>
        <begin position="403"/>
        <end position="477"/>
    </location>
</feature>
<dbReference type="Gene3D" id="3.40.50.300">
    <property type="entry name" value="P-loop containing nucleotide triphosphate hydrolases"/>
    <property type="match status" value="1"/>
</dbReference>
<proteinExistence type="predicted"/>
<dbReference type="EMBL" id="HBGJ01006255">
    <property type="protein sequence ID" value="CAD9245532.1"/>
    <property type="molecule type" value="Transcribed_RNA"/>
</dbReference>
<feature type="domain" description="Dynamin-type G" evidence="3">
    <location>
        <begin position="56"/>
        <end position="308"/>
    </location>
</feature>
<dbReference type="InterPro" id="IPR040990">
    <property type="entry name" value="DUF5600"/>
</dbReference>